<keyword evidence="2" id="KW-0560">Oxidoreductase</keyword>
<evidence type="ECO:0000259" key="1">
    <source>
        <dbReference type="Pfam" id="PF02900"/>
    </source>
</evidence>
<dbReference type="Pfam" id="PF02900">
    <property type="entry name" value="LigB"/>
    <property type="match status" value="1"/>
</dbReference>
<dbReference type="SUPFAM" id="SSF53213">
    <property type="entry name" value="LigB-like"/>
    <property type="match status" value="1"/>
</dbReference>
<dbReference type="AlphaFoldDB" id="A0A3D8GUJ3"/>
<sequence>MNPFVFACITPHGGEIIPELQGAMPERMAKTRENMVKLGGWMSDAMPDSLIVLTPHGTRINGRFSITDSERMEGFLRENEADFSMEKKVDRELAKLINRQAAADGVPASTINYGTAAGPISCLPLDWGVMVPLRFMPDVPVVVITPSREMSFEDHINLGKALRKAVTQSGKRVGLIASCDWAHAHDADGPYGFDPAARQFDEETVGLIQSNNLEKMAEFQEDFIEAAKPDGIWQTLILAGAIPFEERKVEFLSYEAPTYFGLICAGYHA</sequence>
<dbReference type="Gene3D" id="3.40.830.10">
    <property type="entry name" value="LigB-like"/>
    <property type="match status" value="1"/>
</dbReference>
<protein>
    <submittedName>
        <fullName evidence="2">Extradiol ring-cleavage dioxygenase</fullName>
    </submittedName>
</protein>
<dbReference type="RefSeq" id="WP_115451559.1">
    <property type="nucleotide sequence ID" value="NZ_QNQT01000002.1"/>
</dbReference>
<dbReference type="GO" id="GO:0016702">
    <property type="term" value="F:oxidoreductase activity, acting on single donors with incorporation of molecular oxygen, incorporation of two atoms of oxygen"/>
    <property type="evidence" value="ECO:0007669"/>
    <property type="project" value="UniProtKB-ARBA"/>
</dbReference>
<keyword evidence="2" id="KW-0223">Dioxygenase</keyword>
<dbReference type="EMBL" id="QNQT01000002">
    <property type="protein sequence ID" value="RDU37889.1"/>
    <property type="molecule type" value="Genomic_DNA"/>
</dbReference>
<dbReference type="CDD" id="cd07952">
    <property type="entry name" value="ED_3B_like"/>
    <property type="match status" value="1"/>
</dbReference>
<name>A0A3D8GUJ3_9BACI</name>
<evidence type="ECO:0000313" key="2">
    <source>
        <dbReference type="EMBL" id="RDU37889.1"/>
    </source>
</evidence>
<proteinExistence type="predicted"/>
<organism evidence="2 3">
    <name type="scientific">Neobacillus piezotolerans</name>
    <dbReference type="NCBI Taxonomy" id="2259171"/>
    <lineage>
        <taxon>Bacteria</taxon>
        <taxon>Bacillati</taxon>
        <taxon>Bacillota</taxon>
        <taxon>Bacilli</taxon>
        <taxon>Bacillales</taxon>
        <taxon>Bacillaceae</taxon>
        <taxon>Neobacillus</taxon>
    </lineage>
</organism>
<dbReference type="GO" id="GO:0008198">
    <property type="term" value="F:ferrous iron binding"/>
    <property type="evidence" value="ECO:0007669"/>
    <property type="project" value="InterPro"/>
</dbReference>
<dbReference type="Proteomes" id="UP000257144">
    <property type="component" value="Unassembled WGS sequence"/>
</dbReference>
<dbReference type="InterPro" id="IPR004183">
    <property type="entry name" value="Xdiol_dOase_suB"/>
</dbReference>
<dbReference type="OrthoDB" id="159752at2"/>
<comment type="caution">
    <text evidence="2">The sequence shown here is derived from an EMBL/GenBank/DDBJ whole genome shotgun (WGS) entry which is preliminary data.</text>
</comment>
<feature type="domain" description="Extradiol ring-cleavage dioxygenase class III enzyme subunit B" evidence="1">
    <location>
        <begin position="8"/>
        <end position="252"/>
    </location>
</feature>
<evidence type="ECO:0000313" key="3">
    <source>
        <dbReference type="Proteomes" id="UP000257144"/>
    </source>
</evidence>
<keyword evidence="3" id="KW-1185">Reference proteome</keyword>
<accession>A0A3D8GUJ3</accession>
<reference evidence="2 3" key="1">
    <citation type="submission" date="2018-07" db="EMBL/GenBank/DDBJ databases">
        <title>Bacillus sp. YLB-04 draft genome sequence.</title>
        <authorList>
            <person name="Yu L."/>
            <person name="Tang X."/>
        </authorList>
    </citation>
    <scope>NUCLEOTIDE SEQUENCE [LARGE SCALE GENOMIC DNA]</scope>
    <source>
        <strain evidence="2 3">YLB-04</strain>
    </source>
</reference>
<gene>
    <name evidence="2" type="ORF">DRW41_08730</name>
</gene>